<name>A0A8B7QJU6_HIPAR</name>
<dbReference type="AlphaFoldDB" id="A0A8B7QJU6"/>
<accession>A0A8B7QJU6</accession>
<keyword evidence="2" id="KW-1185">Reference proteome</keyword>
<dbReference type="GeneID" id="109377087"/>
<feature type="domain" description="KRAB" evidence="1">
    <location>
        <begin position="146"/>
        <end position="217"/>
    </location>
</feature>
<dbReference type="Proteomes" id="UP000694851">
    <property type="component" value="Unplaced"/>
</dbReference>
<dbReference type="PANTHER" id="PTHR23232:SF133">
    <property type="entry name" value="RIKEN CDNA 1700020N01 GENE"/>
    <property type="match status" value="1"/>
</dbReference>
<dbReference type="CTD" id="201514"/>
<dbReference type="InterPro" id="IPR001909">
    <property type="entry name" value="KRAB"/>
</dbReference>
<sequence>MEAQATPAGRDFWHCLLAQSAAGGCLLALGTRCAGGATPSSPASGGEGREPWQRLCTSRGPWDDSLFMILACPVPPEAAPQSSVRFTRRRPNFEVSTPAGGCSARGGGRVQISAESAQSRCSSWSAPVAATLGQQDPMAEEAQGLVTFEDVAVYFSQEEWCLLNLTQRSLYQDMMLENFALSVSLGFAPLKSHVVAQLEDEEEPWVPNIMDMTLVSRAETKRGPGIGLLDSTHLPGFVYLMAVTLGLKKKILSSGGMAMLPGICTPWHSVFAATVPGLKGEKWLNQHIDWNLVCGAF</sequence>
<dbReference type="SUPFAM" id="SSF109640">
    <property type="entry name" value="KRAB domain (Kruppel-associated box)"/>
    <property type="match status" value="1"/>
</dbReference>
<reference evidence="3" key="1">
    <citation type="submission" date="2025-08" db="UniProtKB">
        <authorList>
            <consortium name="RefSeq"/>
        </authorList>
    </citation>
    <scope>IDENTIFICATION</scope>
    <source>
        <tissue evidence="3">Muscle</tissue>
    </source>
</reference>
<dbReference type="InterPro" id="IPR050169">
    <property type="entry name" value="Krueppel_C2H2_ZnF"/>
</dbReference>
<evidence type="ECO:0000313" key="2">
    <source>
        <dbReference type="Proteomes" id="UP000694851"/>
    </source>
</evidence>
<organism evidence="2 3">
    <name type="scientific">Hipposideros armiger</name>
    <name type="common">Great Himalayan leaf-nosed bat</name>
    <dbReference type="NCBI Taxonomy" id="186990"/>
    <lineage>
        <taxon>Eukaryota</taxon>
        <taxon>Metazoa</taxon>
        <taxon>Chordata</taxon>
        <taxon>Craniata</taxon>
        <taxon>Vertebrata</taxon>
        <taxon>Euteleostomi</taxon>
        <taxon>Mammalia</taxon>
        <taxon>Eutheria</taxon>
        <taxon>Laurasiatheria</taxon>
        <taxon>Chiroptera</taxon>
        <taxon>Yinpterochiroptera</taxon>
        <taxon>Rhinolophoidea</taxon>
        <taxon>Hipposideridae</taxon>
        <taxon>Hipposideros</taxon>
    </lineage>
</organism>
<dbReference type="OrthoDB" id="6077919at2759"/>
<evidence type="ECO:0000259" key="1">
    <source>
        <dbReference type="PROSITE" id="PS50805"/>
    </source>
</evidence>
<gene>
    <name evidence="3" type="primary">ZNF584</name>
</gene>
<dbReference type="CDD" id="cd07765">
    <property type="entry name" value="KRAB_A-box"/>
    <property type="match status" value="1"/>
</dbReference>
<dbReference type="Gene3D" id="6.10.140.140">
    <property type="match status" value="1"/>
</dbReference>
<evidence type="ECO:0000313" key="3">
    <source>
        <dbReference type="RefSeq" id="XP_019488871.1"/>
    </source>
</evidence>
<dbReference type="SMART" id="SM00349">
    <property type="entry name" value="KRAB"/>
    <property type="match status" value="1"/>
</dbReference>
<proteinExistence type="predicted"/>
<protein>
    <submittedName>
        <fullName evidence="3">Zinc finger protein 584 isoform X2</fullName>
    </submittedName>
</protein>
<dbReference type="GO" id="GO:0006355">
    <property type="term" value="P:regulation of DNA-templated transcription"/>
    <property type="evidence" value="ECO:0007669"/>
    <property type="project" value="InterPro"/>
</dbReference>
<dbReference type="InterPro" id="IPR036051">
    <property type="entry name" value="KRAB_dom_sf"/>
</dbReference>
<dbReference type="PROSITE" id="PS50805">
    <property type="entry name" value="KRAB"/>
    <property type="match status" value="1"/>
</dbReference>
<dbReference type="PANTHER" id="PTHR23232">
    <property type="entry name" value="KRAB DOMAIN C2H2 ZINC FINGER"/>
    <property type="match status" value="1"/>
</dbReference>
<dbReference type="RefSeq" id="XP_019488871.1">
    <property type="nucleotide sequence ID" value="XM_019633326.1"/>
</dbReference>
<dbReference type="Pfam" id="PF01352">
    <property type="entry name" value="KRAB"/>
    <property type="match status" value="1"/>
</dbReference>